<evidence type="ECO:0000256" key="1">
    <source>
        <dbReference type="ARBA" id="ARBA00008779"/>
    </source>
</evidence>
<keyword evidence="3" id="KW-0378">Hydrolase</keyword>
<comment type="similarity">
    <text evidence="1">Belongs to the sulfatase family.</text>
</comment>
<evidence type="ECO:0000313" key="8">
    <source>
        <dbReference type="EMBL" id="MDT8333800.1"/>
    </source>
</evidence>
<keyword evidence="2" id="KW-0479">Metal-binding</keyword>
<gene>
    <name evidence="8" type="ORF">RQ831_22345</name>
</gene>
<dbReference type="InterPro" id="IPR017850">
    <property type="entry name" value="Alkaline_phosphatase_core_sf"/>
</dbReference>
<dbReference type="Pfam" id="PF00884">
    <property type="entry name" value="Sulfatase"/>
    <property type="match status" value="1"/>
</dbReference>
<protein>
    <submittedName>
        <fullName evidence="8">Sulfatase-like hydrolase/transferase</fullName>
    </submittedName>
</protein>
<sequence>MTTEMSRRGLLSASAMGAAALGTALGTGLAPPGAQAQTQAPAQAAPVTRQPNIIFIMADDLGVADVSCYGQRAFRTPAVDGLAGQGLRFLQAYASSAVCSATRTALITGRYQYRLPLGLWEPLSRTNEVGLPPEHPTLPSLLKRAGYSTALVGKWHLGALPKFGPLKSGYDRFWGFRGGTIDYYTHRGTDGKPDLWDGDLAIDQHGYATELLGQKAVEVVRDFAQAGRPFFLSLHFNAPHWPWVAPGDEAESERLKGKDLRNFDGGTLKTYGRMVVSMDEQIGRVLAELEERGIARDTIVIFTSDNGGERFSDVWPFNGRKTELLEGGLRIPAIIRWPARVRPGSTSEQVMASMDWLPTLLAAAGGQADSAYPPDGMDLLPALDGAAPVPRRLYWRYKANAQRAMRDGDLKYLKIGENSFLFNVVEDPMERANLKTRQPAVFERLEQDWLAWNETMLPEIEESFTEAYSASQLADHFGASPPSGKPDLPPPPKR</sequence>
<dbReference type="InterPro" id="IPR006311">
    <property type="entry name" value="TAT_signal"/>
</dbReference>
<keyword evidence="6" id="KW-0732">Signal</keyword>
<feature type="signal peptide" evidence="6">
    <location>
        <begin position="1"/>
        <end position="36"/>
    </location>
</feature>
<evidence type="ECO:0000313" key="9">
    <source>
        <dbReference type="Proteomes" id="UP001258945"/>
    </source>
</evidence>
<reference evidence="8 9" key="1">
    <citation type="journal article" date="2019" name="Microb. Pathog.">
        <title>Comparison of VITEK 2, MALDI-TOF MS, 16S rRNA gene sequencing, and whole-genome sequencing for identification of Roseomonas mucosa.</title>
        <authorList>
            <person name="Rudolph W.W."/>
            <person name="Gunzer F."/>
            <person name="Trauth M."/>
            <person name="Bunk B."/>
            <person name="Bigge R."/>
            <person name="Schrottner P."/>
        </authorList>
    </citation>
    <scope>NUCLEOTIDE SEQUENCE [LARGE SCALE GENOMIC DNA]</scope>
    <source>
        <strain evidence="8 9">DSM 103800</strain>
    </source>
</reference>
<feature type="domain" description="Sulfatase N-terminal" evidence="7">
    <location>
        <begin position="51"/>
        <end position="365"/>
    </location>
</feature>
<evidence type="ECO:0000256" key="6">
    <source>
        <dbReference type="SAM" id="SignalP"/>
    </source>
</evidence>
<dbReference type="Proteomes" id="UP001258945">
    <property type="component" value="Unassembled WGS sequence"/>
</dbReference>
<dbReference type="RefSeq" id="WP_314285493.1">
    <property type="nucleotide sequence ID" value="NZ_JAVVDO010000077.1"/>
</dbReference>
<evidence type="ECO:0000256" key="2">
    <source>
        <dbReference type="ARBA" id="ARBA00022723"/>
    </source>
</evidence>
<dbReference type="PANTHER" id="PTHR42693">
    <property type="entry name" value="ARYLSULFATASE FAMILY MEMBER"/>
    <property type="match status" value="1"/>
</dbReference>
<keyword evidence="9" id="KW-1185">Reference proteome</keyword>
<name>A0ABU3MM85_9PROT</name>
<feature type="chain" id="PRO_5046667973" evidence="6">
    <location>
        <begin position="37"/>
        <end position="494"/>
    </location>
</feature>
<keyword evidence="4" id="KW-0106">Calcium</keyword>
<dbReference type="InterPro" id="IPR050738">
    <property type="entry name" value="Sulfatase"/>
</dbReference>
<dbReference type="Gene3D" id="3.40.720.10">
    <property type="entry name" value="Alkaline Phosphatase, subunit A"/>
    <property type="match status" value="1"/>
</dbReference>
<dbReference type="PANTHER" id="PTHR42693:SF53">
    <property type="entry name" value="ENDO-4-O-SULFATASE"/>
    <property type="match status" value="1"/>
</dbReference>
<evidence type="ECO:0000256" key="4">
    <source>
        <dbReference type="ARBA" id="ARBA00022837"/>
    </source>
</evidence>
<dbReference type="SUPFAM" id="SSF53649">
    <property type="entry name" value="Alkaline phosphatase-like"/>
    <property type="match status" value="1"/>
</dbReference>
<dbReference type="InterPro" id="IPR024607">
    <property type="entry name" value="Sulfatase_CS"/>
</dbReference>
<evidence type="ECO:0000259" key="7">
    <source>
        <dbReference type="Pfam" id="PF00884"/>
    </source>
</evidence>
<dbReference type="InterPro" id="IPR000917">
    <property type="entry name" value="Sulfatase_N"/>
</dbReference>
<evidence type="ECO:0000256" key="3">
    <source>
        <dbReference type="ARBA" id="ARBA00022801"/>
    </source>
</evidence>
<accession>A0ABU3MM85</accession>
<organism evidence="8 9">
    <name type="scientific">Roseomonas gilardii</name>
    <dbReference type="NCBI Taxonomy" id="257708"/>
    <lineage>
        <taxon>Bacteria</taxon>
        <taxon>Pseudomonadati</taxon>
        <taxon>Pseudomonadota</taxon>
        <taxon>Alphaproteobacteria</taxon>
        <taxon>Acetobacterales</taxon>
        <taxon>Roseomonadaceae</taxon>
        <taxon>Roseomonas</taxon>
    </lineage>
</organism>
<dbReference type="PROSITE" id="PS51318">
    <property type="entry name" value="TAT"/>
    <property type="match status" value="1"/>
</dbReference>
<dbReference type="Gene3D" id="3.30.1120.10">
    <property type="match status" value="1"/>
</dbReference>
<dbReference type="EMBL" id="JAVVDO010000077">
    <property type="protein sequence ID" value="MDT8333800.1"/>
    <property type="molecule type" value="Genomic_DNA"/>
</dbReference>
<evidence type="ECO:0000256" key="5">
    <source>
        <dbReference type="SAM" id="MobiDB-lite"/>
    </source>
</evidence>
<dbReference type="PROSITE" id="PS00149">
    <property type="entry name" value="SULFATASE_2"/>
    <property type="match status" value="1"/>
</dbReference>
<comment type="caution">
    <text evidence="8">The sequence shown here is derived from an EMBL/GenBank/DDBJ whole genome shotgun (WGS) entry which is preliminary data.</text>
</comment>
<feature type="compositionally biased region" description="Pro residues" evidence="5">
    <location>
        <begin position="483"/>
        <end position="494"/>
    </location>
</feature>
<feature type="region of interest" description="Disordered" evidence="5">
    <location>
        <begin position="471"/>
        <end position="494"/>
    </location>
</feature>
<proteinExistence type="inferred from homology"/>